<evidence type="ECO:0000313" key="2">
    <source>
        <dbReference type="Proteomes" id="UP000046393"/>
    </source>
</evidence>
<protein>
    <submittedName>
        <fullName evidence="3">Macro domain-containing protein</fullName>
    </submittedName>
</protein>
<dbReference type="WBParaSite" id="SMUV_0000643401-mRNA-1">
    <property type="protein sequence ID" value="SMUV_0000643401-mRNA-1"/>
    <property type="gene ID" value="SMUV_0000643401"/>
</dbReference>
<dbReference type="GO" id="GO:0140293">
    <property type="term" value="F:ADP-ribosylglutamate hydrolase activity"/>
    <property type="evidence" value="ECO:0007669"/>
    <property type="project" value="TreeGrafter"/>
</dbReference>
<dbReference type="InterPro" id="IPR043472">
    <property type="entry name" value="Macro_dom-like"/>
</dbReference>
<evidence type="ECO:0000259" key="1">
    <source>
        <dbReference type="PROSITE" id="PS51154"/>
    </source>
</evidence>
<proteinExistence type="predicted"/>
<feature type="domain" description="Macro" evidence="1">
    <location>
        <begin position="15"/>
        <end position="194"/>
    </location>
</feature>
<dbReference type="GO" id="GO:0006974">
    <property type="term" value="P:DNA damage response"/>
    <property type="evidence" value="ECO:0007669"/>
    <property type="project" value="TreeGrafter"/>
</dbReference>
<dbReference type="PROSITE" id="PS51154">
    <property type="entry name" value="MACRO"/>
    <property type="match status" value="1"/>
</dbReference>
<dbReference type="Gene3D" id="3.40.220.10">
    <property type="entry name" value="Leucine Aminopeptidase, subunit E, domain 1"/>
    <property type="match status" value="1"/>
</dbReference>
<accession>A0A0N5AP68</accession>
<organism evidence="2 3">
    <name type="scientific">Syphacia muris</name>
    <dbReference type="NCBI Taxonomy" id="451379"/>
    <lineage>
        <taxon>Eukaryota</taxon>
        <taxon>Metazoa</taxon>
        <taxon>Ecdysozoa</taxon>
        <taxon>Nematoda</taxon>
        <taxon>Chromadorea</taxon>
        <taxon>Rhabditida</taxon>
        <taxon>Spirurina</taxon>
        <taxon>Oxyuridomorpha</taxon>
        <taxon>Oxyuroidea</taxon>
        <taxon>Oxyuridae</taxon>
        <taxon>Syphacia</taxon>
    </lineage>
</organism>
<dbReference type="InterPro" id="IPR002589">
    <property type="entry name" value="Macro_dom"/>
</dbReference>
<evidence type="ECO:0000313" key="3">
    <source>
        <dbReference type="WBParaSite" id="SMUV_0000643401-mRNA-1"/>
    </source>
</evidence>
<name>A0A0N5AP68_9BILA</name>
<dbReference type="GO" id="GO:0140291">
    <property type="term" value="P:peptidyl-glutamate ADP-deribosylation"/>
    <property type="evidence" value="ECO:0007669"/>
    <property type="project" value="TreeGrafter"/>
</dbReference>
<keyword evidence="2" id="KW-1185">Reference proteome</keyword>
<dbReference type="SUPFAM" id="SSF52949">
    <property type="entry name" value="Macro domain-like"/>
    <property type="match status" value="1"/>
</dbReference>
<dbReference type="Proteomes" id="UP000046393">
    <property type="component" value="Unplaced"/>
</dbReference>
<dbReference type="GO" id="GO:0042278">
    <property type="term" value="P:purine nucleoside metabolic process"/>
    <property type="evidence" value="ECO:0007669"/>
    <property type="project" value="TreeGrafter"/>
</dbReference>
<dbReference type="STRING" id="451379.A0A0N5AP68"/>
<dbReference type="PANTHER" id="PTHR11106">
    <property type="entry name" value="GANGLIOSIDE INDUCED DIFFERENTIATION ASSOCIATED PROTEIN 2-RELATED"/>
    <property type="match status" value="1"/>
</dbReference>
<dbReference type="SMART" id="SM00506">
    <property type="entry name" value="A1pp"/>
    <property type="match status" value="1"/>
</dbReference>
<dbReference type="GO" id="GO:0005654">
    <property type="term" value="C:nucleoplasm"/>
    <property type="evidence" value="ECO:0007669"/>
    <property type="project" value="TreeGrafter"/>
</dbReference>
<reference evidence="3" key="1">
    <citation type="submission" date="2017-02" db="UniProtKB">
        <authorList>
            <consortium name="WormBaseParasite"/>
        </authorList>
    </citation>
    <scope>IDENTIFICATION</scope>
</reference>
<dbReference type="PANTHER" id="PTHR11106:SF27">
    <property type="entry name" value="MACRO DOMAIN-CONTAINING PROTEIN"/>
    <property type="match status" value="1"/>
</dbReference>
<sequence length="194" mass="21081">MSYTSVKSIETLAEANWCKLAATLASKISLWKGDITKLEVDGIVNAANSGLCGGGGVDGAIHRAAGPRLADECVERYGKCETGNAVITSACDMKNVKYVIHTVGPQAYRGVTDSCRDQLISCYEKSLHLAVDNVSIVFCINKLLYLKAFPCISTGVYKYPNEKACVVAIETVKKFLIQKHNFDKVGCILLVYIF</sequence>
<dbReference type="AlphaFoldDB" id="A0A0N5AP68"/>
<dbReference type="Pfam" id="PF01661">
    <property type="entry name" value="Macro"/>
    <property type="match status" value="1"/>
</dbReference>